<evidence type="ECO:0000313" key="4">
    <source>
        <dbReference type="EMBL" id="MPW26523.1"/>
    </source>
</evidence>
<name>A0A6A7KBY3_9FIRM</name>
<dbReference type="RefSeq" id="WP_152805117.1">
    <property type="nucleotide sequence ID" value="NZ_WHNX01000020.1"/>
</dbReference>
<dbReference type="Proteomes" id="UP000440004">
    <property type="component" value="Unassembled WGS sequence"/>
</dbReference>
<dbReference type="SMART" id="SM01134">
    <property type="entry name" value="DeoRC"/>
    <property type="match status" value="1"/>
</dbReference>
<gene>
    <name evidence="4" type="ORF">GC105_12050</name>
</gene>
<dbReference type="Pfam" id="PF00455">
    <property type="entry name" value="DeoRC"/>
    <property type="match status" value="1"/>
</dbReference>
<dbReference type="InterPro" id="IPR036390">
    <property type="entry name" value="WH_DNA-bd_sf"/>
</dbReference>
<evidence type="ECO:0000256" key="2">
    <source>
        <dbReference type="ARBA" id="ARBA00023163"/>
    </source>
</evidence>
<dbReference type="EMBL" id="WHNX01000020">
    <property type="protein sequence ID" value="MPW26523.1"/>
    <property type="molecule type" value="Genomic_DNA"/>
</dbReference>
<organism evidence="4 5">
    <name type="scientific">Alkalibaculum sporogenes</name>
    <dbReference type="NCBI Taxonomy" id="2655001"/>
    <lineage>
        <taxon>Bacteria</taxon>
        <taxon>Bacillati</taxon>
        <taxon>Bacillota</taxon>
        <taxon>Clostridia</taxon>
        <taxon>Eubacteriales</taxon>
        <taxon>Eubacteriaceae</taxon>
        <taxon>Alkalibaculum</taxon>
    </lineage>
</organism>
<dbReference type="Gene3D" id="3.40.50.1360">
    <property type="match status" value="1"/>
</dbReference>
<dbReference type="SUPFAM" id="SSF100950">
    <property type="entry name" value="NagB/RpiA/CoA transferase-like"/>
    <property type="match status" value="1"/>
</dbReference>
<keyword evidence="2" id="KW-0804">Transcription</keyword>
<dbReference type="GO" id="GO:0003700">
    <property type="term" value="F:DNA-binding transcription factor activity"/>
    <property type="evidence" value="ECO:0007669"/>
    <property type="project" value="InterPro"/>
</dbReference>
<comment type="caution">
    <text evidence="4">The sequence shown here is derived from an EMBL/GenBank/DDBJ whole genome shotgun (WGS) entry which is preliminary data.</text>
</comment>
<dbReference type="SUPFAM" id="SSF46785">
    <property type="entry name" value="Winged helix' DNA-binding domain"/>
    <property type="match status" value="1"/>
</dbReference>
<dbReference type="InterPro" id="IPR037171">
    <property type="entry name" value="NagB/RpiA_transferase-like"/>
</dbReference>
<accession>A0A6A7KBY3</accession>
<dbReference type="AlphaFoldDB" id="A0A6A7KBY3"/>
<dbReference type="InterPro" id="IPR050313">
    <property type="entry name" value="Carb_Metab_HTH_regulators"/>
</dbReference>
<dbReference type="InterPro" id="IPR001034">
    <property type="entry name" value="DeoR_HTH"/>
</dbReference>
<dbReference type="PROSITE" id="PS51000">
    <property type="entry name" value="HTH_DEOR_2"/>
    <property type="match status" value="1"/>
</dbReference>
<evidence type="ECO:0000256" key="1">
    <source>
        <dbReference type="ARBA" id="ARBA00023015"/>
    </source>
</evidence>
<dbReference type="InterPro" id="IPR014036">
    <property type="entry name" value="DeoR-like_C"/>
</dbReference>
<keyword evidence="5" id="KW-1185">Reference proteome</keyword>
<proteinExistence type="predicted"/>
<dbReference type="PANTHER" id="PTHR30363">
    <property type="entry name" value="HTH-TYPE TRANSCRIPTIONAL REGULATOR SRLR-RELATED"/>
    <property type="match status" value="1"/>
</dbReference>
<dbReference type="PANTHER" id="PTHR30363:SF44">
    <property type="entry name" value="AGA OPERON TRANSCRIPTIONAL REPRESSOR-RELATED"/>
    <property type="match status" value="1"/>
</dbReference>
<dbReference type="Pfam" id="PF08220">
    <property type="entry name" value="HTH_DeoR"/>
    <property type="match status" value="1"/>
</dbReference>
<sequence>MSKSYYPEERLKLIFKKICDVGKINVNYISEEFNVSKSTARMDLSELASRGLIIRTHGGAILLDNNNITEKKNSDKESDEEPVTSNVAITERIKRNQKEKDAIGKLAASFINDGDTIMIDGGSTTQYVAKHLQNKQGLTIITNSYRMLEQLESIKDATVYLAGGLIYSRNGISVGEFANDFVSYFNPQKVIIGIDGISIKSGITVADANISTVATIKQKMLEAGTETFIVADHSKFDRVCLLPVAPLSKVDCIITDDGTPKEIIEQISSFGPKVKVAILE</sequence>
<dbReference type="PRINTS" id="PR00037">
    <property type="entry name" value="HTHLACR"/>
</dbReference>
<dbReference type="SMART" id="SM00420">
    <property type="entry name" value="HTH_DEOR"/>
    <property type="match status" value="1"/>
</dbReference>
<protein>
    <submittedName>
        <fullName evidence="4">DeoR family transcriptional regulator</fullName>
    </submittedName>
</protein>
<evidence type="ECO:0000313" key="5">
    <source>
        <dbReference type="Proteomes" id="UP000440004"/>
    </source>
</evidence>
<keyword evidence="1" id="KW-0805">Transcription regulation</keyword>
<reference evidence="4 5" key="1">
    <citation type="submission" date="2019-10" db="EMBL/GenBank/DDBJ databases">
        <title>Alkalibaculum tamaniensis sp.nov., a new alkaliphilic acetogen, isolated on methoxylated aromatics from a mud volcano.</title>
        <authorList>
            <person name="Khomyakova M.A."/>
            <person name="Merkel A.Y."/>
            <person name="Bonch-Osmolovskaya E.A."/>
            <person name="Slobodkin A.I."/>
        </authorList>
    </citation>
    <scope>NUCLEOTIDE SEQUENCE [LARGE SCALE GENOMIC DNA]</scope>
    <source>
        <strain evidence="4 5">M08DMB</strain>
    </source>
</reference>
<feature type="domain" description="HTH deoR-type" evidence="3">
    <location>
        <begin position="7"/>
        <end position="62"/>
    </location>
</feature>
<evidence type="ECO:0000259" key="3">
    <source>
        <dbReference type="PROSITE" id="PS51000"/>
    </source>
</evidence>